<dbReference type="PANTHER" id="PTHR43105:SF10">
    <property type="entry name" value="NADH-QUINONE OXIDOREDUCTASE SUBUNIT G"/>
    <property type="match status" value="1"/>
</dbReference>
<name>A0A3N1CTJ2_9ACTN</name>
<evidence type="ECO:0000256" key="2">
    <source>
        <dbReference type="ARBA" id="ARBA00023004"/>
    </source>
</evidence>
<accession>A0A3N1CTJ2</accession>
<proteinExistence type="predicted"/>
<evidence type="ECO:0000313" key="8">
    <source>
        <dbReference type="Proteomes" id="UP000272400"/>
    </source>
</evidence>
<evidence type="ECO:0000256" key="3">
    <source>
        <dbReference type="ARBA" id="ARBA00023014"/>
    </source>
</evidence>
<dbReference type="GO" id="GO:0046872">
    <property type="term" value="F:metal ion binding"/>
    <property type="evidence" value="ECO:0007669"/>
    <property type="project" value="UniProtKB-KW"/>
</dbReference>
<dbReference type="InterPro" id="IPR006656">
    <property type="entry name" value="Mopterin_OxRdtase"/>
</dbReference>
<sequence length="683" mass="70515">MAASDPGAVAPRCPCRSARCGPAGGPDGTGVIPRSDGPADGGPDQKGWSAAAMCTVSDRVTTPLLRVHPGAPLEPVSWDSALAVVAARLRVLREAHGDGTVAVFGGCGMTNEKAYQLGKFARVALRTPRLAFGDGTGVPARTAAALTRAFGVDRAFPGPLPDVGEADALLLVGGDAEAAAPPFLRQVRRMREGGAALIVVDPRRTESARAADLHLQITPGTEPVLANGLLFLAIADGLADGGYIAARTTGFDRLRTAVGGYWPERVERLTGVPVARMREAVRLLAAGRRSLVLTERDRAADTVAAYLNLALALGLPGTAGSGFGCVTDPGDGRGHGQKAARLPGDRPLDDPAARAHVARVWGVDPAVLPTAPPPADGLLGGRDAPRALLVFGSDQVAAAARAGVVEQRLNALDLLVVADHELSETALRADVVLPVARWAEESGTTTSLEGRVLRRRRAVPPPQGVRTDLAVLRDLAGRLAAPGRWSAEPEEVFGELARASAGGPADCAGVSYARLDAEDGVCLPCPSAEHPGTPRPFLDRFATRDGLARFVAVDPVGPAEDVDARYPLYLTTGRVAAGAQEEPPFVELHPDLGERLGIGPGAMVRVSGRRGVAIGRARYSAALREDTVAMPAPWGGEGTARPRAAAAAGVPWSVVWAVRIEPVGLPDPVAPAMFEGPGGAPGA</sequence>
<dbReference type="SUPFAM" id="SSF50692">
    <property type="entry name" value="ADC-like"/>
    <property type="match status" value="1"/>
</dbReference>
<dbReference type="Proteomes" id="UP000272400">
    <property type="component" value="Unassembled WGS sequence"/>
</dbReference>
<keyword evidence="1" id="KW-0479">Metal-binding</keyword>
<keyword evidence="8" id="KW-1185">Reference proteome</keyword>
<dbReference type="Gene3D" id="3.40.228.10">
    <property type="entry name" value="Dimethylsulfoxide Reductase, domain 2"/>
    <property type="match status" value="1"/>
</dbReference>
<comment type="caution">
    <text evidence="7">The sequence shown here is derived from an EMBL/GenBank/DDBJ whole genome shotgun (WGS) entry which is preliminary data.</text>
</comment>
<gene>
    <name evidence="7" type="ORF">EDD29_2166</name>
</gene>
<dbReference type="Pfam" id="PF00384">
    <property type="entry name" value="Molybdopterin"/>
    <property type="match status" value="1"/>
</dbReference>
<reference evidence="7 8" key="1">
    <citation type="submission" date="2018-11" db="EMBL/GenBank/DDBJ databases">
        <title>Sequencing the genomes of 1000 actinobacteria strains.</title>
        <authorList>
            <person name="Klenk H.-P."/>
        </authorList>
    </citation>
    <scope>NUCLEOTIDE SEQUENCE [LARGE SCALE GENOMIC DNA]</scope>
    <source>
        <strain evidence="7 8">DSM 44254</strain>
    </source>
</reference>
<evidence type="ECO:0000313" key="7">
    <source>
        <dbReference type="EMBL" id="ROO84639.1"/>
    </source>
</evidence>
<protein>
    <submittedName>
        <fullName evidence="7">Assimilatory nitrate reductase (NADH) alpha subunit apoprotein</fullName>
    </submittedName>
</protein>
<dbReference type="Gene3D" id="2.40.40.20">
    <property type="match status" value="1"/>
</dbReference>
<evidence type="ECO:0000259" key="5">
    <source>
        <dbReference type="Pfam" id="PF00384"/>
    </source>
</evidence>
<evidence type="ECO:0000256" key="1">
    <source>
        <dbReference type="ARBA" id="ARBA00022723"/>
    </source>
</evidence>
<dbReference type="EMBL" id="RJKE01000001">
    <property type="protein sequence ID" value="ROO84639.1"/>
    <property type="molecule type" value="Genomic_DNA"/>
</dbReference>
<dbReference type="PANTHER" id="PTHR43105">
    <property type="entry name" value="RESPIRATORY NITRATE REDUCTASE"/>
    <property type="match status" value="1"/>
</dbReference>
<feature type="domain" description="Molybdopterin dinucleotide-binding" evidence="6">
    <location>
        <begin position="571"/>
        <end position="636"/>
    </location>
</feature>
<feature type="region of interest" description="Disordered" evidence="4">
    <location>
        <begin position="21"/>
        <end position="48"/>
    </location>
</feature>
<keyword evidence="2" id="KW-0408">Iron</keyword>
<dbReference type="GO" id="GO:0043546">
    <property type="term" value="F:molybdopterin cofactor binding"/>
    <property type="evidence" value="ECO:0007669"/>
    <property type="project" value="InterPro"/>
</dbReference>
<dbReference type="AlphaFoldDB" id="A0A3N1CTJ2"/>
<dbReference type="GO" id="GO:0016020">
    <property type="term" value="C:membrane"/>
    <property type="evidence" value="ECO:0007669"/>
    <property type="project" value="TreeGrafter"/>
</dbReference>
<dbReference type="InterPro" id="IPR009010">
    <property type="entry name" value="Asp_de-COase-like_dom_sf"/>
</dbReference>
<dbReference type="GO" id="GO:0003954">
    <property type="term" value="F:NADH dehydrogenase activity"/>
    <property type="evidence" value="ECO:0007669"/>
    <property type="project" value="TreeGrafter"/>
</dbReference>
<evidence type="ECO:0000256" key="4">
    <source>
        <dbReference type="SAM" id="MobiDB-lite"/>
    </source>
</evidence>
<dbReference type="GO" id="GO:0051536">
    <property type="term" value="F:iron-sulfur cluster binding"/>
    <property type="evidence" value="ECO:0007669"/>
    <property type="project" value="UniProtKB-KW"/>
</dbReference>
<keyword evidence="3" id="KW-0411">Iron-sulfur</keyword>
<dbReference type="Gene3D" id="3.40.50.740">
    <property type="match status" value="1"/>
</dbReference>
<dbReference type="GO" id="GO:0022904">
    <property type="term" value="P:respiratory electron transport chain"/>
    <property type="evidence" value="ECO:0007669"/>
    <property type="project" value="TreeGrafter"/>
</dbReference>
<dbReference type="SUPFAM" id="SSF53706">
    <property type="entry name" value="Formate dehydrogenase/DMSO reductase, domains 1-3"/>
    <property type="match status" value="1"/>
</dbReference>
<dbReference type="Pfam" id="PF01568">
    <property type="entry name" value="Molydop_binding"/>
    <property type="match status" value="1"/>
</dbReference>
<dbReference type="OrthoDB" id="7376058at2"/>
<organism evidence="7 8">
    <name type="scientific">Actinocorallia herbida</name>
    <dbReference type="NCBI Taxonomy" id="58109"/>
    <lineage>
        <taxon>Bacteria</taxon>
        <taxon>Bacillati</taxon>
        <taxon>Actinomycetota</taxon>
        <taxon>Actinomycetes</taxon>
        <taxon>Streptosporangiales</taxon>
        <taxon>Thermomonosporaceae</taxon>
        <taxon>Actinocorallia</taxon>
    </lineage>
</organism>
<evidence type="ECO:0000259" key="6">
    <source>
        <dbReference type="Pfam" id="PF01568"/>
    </source>
</evidence>
<dbReference type="InterPro" id="IPR006657">
    <property type="entry name" value="MoPterin_dinucl-bd_dom"/>
</dbReference>
<feature type="domain" description="Molybdopterin oxidoreductase" evidence="5">
    <location>
        <begin position="59"/>
        <end position="477"/>
    </location>
</feature>
<dbReference type="InterPro" id="IPR050123">
    <property type="entry name" value="Prok_molybdopt-oxidoreductase"/>
</dbReference>